<proteinExistence type="predicted"/>
<evidence type="ECO:0000256" key="1">
    <source>
        <dbReference type="ARBA" id="ARBA00023002"/>
    </source>
</evidence>
<comment type="caution">
    <text evidence="2">The sequence shown here is derived from an EMBL/GenBank/DDBJ whole genome shotgun (WGS) entry which is preliminary data.</text>
</comment>
<dbReference type="Gene3D" id="3.40.50.720">
    <property type="entry name" value="NAD(P)-binding Rossmann-like Domain"/>
    <property type="match status" value="1"/>
</dbReference>
<dbReference type="InterPro" id="IPR036291">
    <property type="entry name" value="NAD(P)-bd_dom_sf"/>
</dbReference>
<keyword evidence="3" id="KW-1185">Reference proteome</keyword>
<accession>W4VNC0</accession>
<dbReference type="AlphaFoldDB" id="W4VNC0"/>
<evidence type="ECO:0000313" key="3">
    <source>
        <dbReference type="Proteomes" id="UP000019102"/>
    </source>
</evidence>
<dbReference type="SUPFAM" id="SSF51735">
    <property type="entry name" value="NAD(P)-binding Rossmann-fold domains"/>
    <property type="match status" value="1"/>
</dbReference>
<evidence type="ECO:0000313" key="2">
    <source>
        <dbReference type="EMBL" id="GAE94692.1"/>
    </source>
</evidence>
<dbReference type="GO" id="GO:0016491">
    <property type="term" value="F:oxidoreductase activity"/>
    <property type="evidence" value="ECO:0007669"/>
    <property type="project" value="UniProtKB-KW"/>
</dbReference>
<dbReference type="eggNOG" id="COG1028">
    <property type="taxonomic scope" value="Bacteria"/>
</dbReference>
<keyword evidence="1" id="KW-0560">Oxidoreductase</keyword>
<gene>
    <name evidence="2" type="ORF">JCM21714_3873</name>
</gene>
<dbReference type="PANTHER" id="PTHR43157:SF31">
    <property type="entry name" value="PHOSPHATIDYLINOSITOL-GLYCAN BIOSYNTHESIS CLASS F PROTEIN"/>
    <property type="match status" value="1"/>
</dbReference>
<reference evidence="2 3" key="1">
    <citation type="journal article" date="2014" name="Genome Announc.">
        <title>Draft Genome Sequence of the Boron-Tolerant and Moderately Halotolerant Bacterium Gracilibacillus boraciitolerans JCM 21714T.</title>
        <authorList>
            <person name="Ahmed I."/>
            <person name="Oshima K."/>
            <person name="Suda W."/>
            <person name="Kitamura K."/>
            <person name="Iida T."/>
            <person name="Ohmori Y."/>
            <person name="Fujiwara T."/>
            <person name="Hattori M."/>
            <person name="Ohkuma M."/>
        </authorList>
    </citation>
    <scope>NUCLEOTIDE SEQUENCE [LARGE SCALE GENOMIC DNA]</scope>
    <source>
        <strain evidence="2 3">JCM 21714</strain>
    </source>
</reference>
<dbReference type="Pfam" id="PF00106">
    <property type="entry name" value="adh_short"/>
    <property type="match status" value="1"/>
</dbReference>
<dbReference type="PRINTS" id="PR00081">
    <property type="entry name" value="GDHRDH"/>
</dbReference>
<dbReference type="RefSeq" id="WP_200868460.1">
    <property type="nucleotide sequence ID" value="NZ_BAVS01000029.1"/>
</dbReference>
<dbReference type="STRING" id="1298598.JCM21714_3873"/>
<dbReference type="Proteomes" id="UP000019102">
    <property type="component" value="Unassembled WGS sequence"/>
</dbReference>
<dbReference type="InterPro" id="IPR002347">
    <property type="entry name" value="SDR_fam"/>
</dbReference>
<protein>
    <submittedName>
        <fullName evidence="2">Oxidoreductase</fullName>
    </submittedName>
</protein>
<name>W4VNC0_9BACI</name>
<organism evidence="2 3">
    <name type="scientific">Gracilibacillus boraciitolerans JCM 21714</name>
    <dbReference type="NCBI Taxonomy" id="1298598"/>
    <lineage>
        <taxon>Bacteria</taxon>
        <taxon>Bacillati</taxon>
        <taxon>Bacillota</taxon>
        <taxon>Bacilli</taxon>
        <taxon>Bacillales</taxon>
        <taxon>Bacillaceae</taxon>
        <taxon>Gracilibacillus</taxon>
    </lineage>
</organism>
<sequence>MQTIIITGASDGIGAAAARQLKNKGYNVVLVGRSKEKTERIAKELNAPSHLADYSRLADVKRLASELKQYNRIDVLVNNAGGIMGAREVTEDGFEKTFQVNHLAPFLLTKLLIEQLIDSEAKVIQTSSAAANAFGKKFDVTDLNNDKGYAPSNGLWLWQTREHLIHPGTRPTLWEKRDLNRGLSSRSGAF</sequence>
<dbReference type="PANTHER" id="PTHR43157">
    <property type="entry name" value="PHOSPHATIDYLINOSITOL-GLYCAN BIOSYNTHESIS CLASS F PROTEIN-RELATED"/>
    <property type="match status" value="1"/>
</dbReference>
<dbReference type="EMBL" id="BAVS01000029">
    <property type="protein sequence ID" value="GAE94692.1"/>
    <property type="molecule type" value="Genomic_DNA"/>
</dbReference>